<dbReference type="SUPFAM" id="SSF158472">
    <property type="entry name" value="HAMP domain-like"/>
    <property type="match status" value="1"/>
</dbReference>
<accession>A0A9E4N0E7</accession>
<feature type="domain" description="HAMP" evidence="17">
    <location>
        <begin position="195"/>
        <end position="247"/>
    </location>
</feature>
<dbReference type="PROSITE" id="PS50885">
    <property type="entry name" value="HAMP"/>
    <property type="match status" value="1"/>
</dbReference>
<dbReference type="InterPro" id="IPR003661">
    <property type="entry name" value="HisK_dim/P_dom"/>
</dbReference>
<dbReference type="AlphaFoldDB" id="A0A9E4N0E7"/>
<evidence type="ECO:0000256" key="9">
    <source>
        <dbReference type="ARBA" id="ARBA00022741"/>
    </source>
</evidence>
<evidence type="ECO:0000256" key="13">
    <source>
        <dbReference type="ARBA" id="ARBA00023012"/>
    </source>
</evidence>
<evidence type="ECO:0000256" key="2">
    <source>
        <dbReference type="ARBA" id="ARBA00004429"/>
    </source>
</evidence>
<keyword evidence="12 15" id="KW-1133">Transmembrane helix</keyword>
<dbReference type="InterPro" id="IPR036097">
    <property type="entry name" value="HisK_dim/P_sf"/>
</dbReference>
<sequence length="459" mass="51528">MRLWPDTLAGRTLALLVGATLLMMISSAILVQDERKARFDEHNLFRTLQRVATLTRLLSDADDQERSRIIQRVTEEGEQISLEETPWVSHPPRHPMEKKIARHIGRTTGIRDHSAIRVRVDFDGRDKHHRGEDQLRFRAGKGLKTINISILLWDDLWINFRTIDFKDAPPWANATLQGLLILLALLVVIGLLIARRMARPMAQLADAAERFGLGQPQSPIPEEGPREVRQTIHAFNLMQQRLQKQISDRSRMLAAVSHDLRTPITTLRLRAEYIDDQEMREKTLATLTEMEAILSDTLSFARDEAADEQARTTDLAALLQSLIDDHADLGGDANYQGPERFNFICRPVSLRRALNNLIDNALKYGETVVASLTTRPDRVTIHIDDNGPGIPDDQLEAVLTPFFRLEASRSRETGGTGLGLAVANSIILAHGGELTLANRPEGGLRVTLALNLSEKQHNK</sequence>
<dbReference type="SMART" id="SM00388">
    <property type="entry name" value="HisKA"/>
    <property type="match status" value="1"/>
</dbReference>
<protein>
    <recommendedName>
        <fullName evidence="3">histidine kinase</fullName>
        <ecNumber evidence="3">2.7.13.3</ecNumber>
    </recommendedName>
</protein>
<dbReference type="PANTHER" id="PTHR44936">
    <property type="entry name" value="SENSOR PROTEIN CREC"/>
    <property type="match status" value="1"/>
</dbReference>
<dbReference type="InterPro" id="IPR004358">
    <property type="entry name" value="Sig_transdc_His_kin-like_C"/>
</dbReference>
<keyword evidence="10" id="KW-0418">Kinase</keyword>
<name>A0A9E4N0E7_9GAMM</name>
<evidence type="ECO:0000256" key="14">
    <source>
        <dbReference type="ARBA" id="ARBA00023136"/>
    </source>
</evidence>
<evidence type="ECO:0000259" key="17">
    <source>
        <dbReference type="PROSITE" id="PS50885"/>
    </source>
</evidence>
<keyword evidence="6" id="KW-0597">Phosphoprotein</keyword>
<dbReference type="Pfam" id="PF00512">
    <property type="entry name" value="HisKA"/>
    <property type="match status" value="1"/>
</dbReference>
<dbReference type="PANTHER" id="PTHR44936:SF5">
    <property type="entry name" value="SENSOR HISTIDINE KINASE ENVZ"/>
    <property type="match status" value="1"/>
</dbReference>
<dbReference type="GO" id="GO:0005886">
    <property type="term" value="C:plasma membrane"/>
    <property type="evidence" value="ECO:0007669"/>
    <property type="project" value="UniProtKB-SubCell"/>
</dbReference>
<proteinExistence type="predicted"/>
<dbReference type="PROSITE" id="PS50109">
    <property type="entry name" value="HIS_KIN"/>
    <property type="match status" value="1"/>
</dbReference>
<evidence type="ECO:0000256" key="6">
    <source>
        <dbReference type="ARBA" id="ARBA00022553"/>
    </source>
</evidence>
<feature type="domain" description="Histidine kinase" evidence="16">
    <location>
        <begin position="255"/>
        <end position="454"/>
    </location>
</feature>
<comment type="subcellular location">
    <subcellularLocation>
        <location evidence="2">Cell inner membrane</location>
        <topology evidence="2">Multi-pass membrane protein</topology>
    </subcellularLocation>
</comment>
<evidence type="ECO:0000313" key="18">
    <source>
        <dbReference type="EMBL" id="MCG7939108.1"/>
    </source>
</evidence>
<evidence type="ECO:0000256" key="1">
    <source>
        <dbReference type="ARBA" id="ARBA00000085"/>
    </source>
</evidence>
<keyword evidence="8 15" id="KW-0812">Transmembrane</keyword>
<dbReference type="PRINTS" id="PR00344">
    <property type="entry name" value="BCTRLSENSOR"/>
</dbReference>
<evidence type="ECO:0000256" key="15">
    <source>
        <dbReference type="SAM" id="Phobius"/>
    </source>
</evidence>
<comment type="caution">
    <text evidence="18">The sequence shown here is derived from an EMBL/GenBank/DDBJ whole genome shotgun (WGS) entry which is preliminary data.</text>
</comment>
<keyword evidence="7" id="KW-0808">Transferase</keyword>
<dbReference type="InterPro" id="IPR003660">
    <property type="entry name" value="HAMP_dom"/>
</dbReference>
<dbReference type="Gene3D" id="3.30.565.10">
    <property type="entry name" value="Histidine kinase-like ATPase, C-terminal domain"/>
    <property type="match status" value="1"/>
</dbReference>
<keyword evidence="11 18" id="KW-0067">ATP-binding</keyword>
<reference evidence="18" key="1">
    <citation type="journal article" date="2021" name="Proc. Natl. Acad. Sci. U.S.A.">
        <title>Global biogeography of chemosynthetic symbionts reveals both localized and globally distributed symbiont groups. .</title>
        <authorList>
            <person name="Osvatic J.T."/>
            <person name="Wilkins L.G.E."/>
            <person name="Leibrecht L."/>
            <person name="Leray M."/>
            <person name="Zauner S."/>
            <person name="Polzin J."/>
            <person name="Camacho Y."/>
            <person name="Gros O."/>
            <person name="van Gils J.A."/>
            <person name="Eisen J.A."/>
            <person name="Petersen J.M."/>
            <person name="Yuen B."/>
        </authorList>
    </citation>
    <scope>NUCLEOTIDE SEQUENCE</scope>
    <source>
        <strain evidence="18">MAGL173</strain>
    </source>
</reference>
<evidence type="ECO:0000256" key="7">
    <source>
        <dbReference type="ARBA" id="ARBA00022679"/>
    </source>
</evidence>
<evidence type="ECO:0000256" key="11">
    <source>
        <dbReference type="ARBA" id="ARBA00022840"/>
    </source>
</evidence>
<evidence type="ECO:0000313" key="19">
    <source>
        <dbReference type="Proteomes" id="UP000886687"/>
    </source>
</evidence>
<evidence type="ECO:0000256" key="8">
    <source>
        <dbReference type="ARBA" id="ARBA00022692"/>
    </source>
</evidence>
<evidence type="ECO:0000256" key="3">
    <source>
        <dbReference type="ARBA" id="ARBA00012438"/>
    </source>
</evidence>
<evidence type="ECO:0000256" key="10">
    <source>
        <dbReference type="ARBA" id="ARBA00022777"/>
    </source>
</evidence>
<keyword evidence="4" id="KW-1003">Cell membrane</keyword>
<feature type="transmembrane region" description="Helical" evidence="15">
    <location>
        <begin position="175"/>
        <end position="194"/>
    </location>
</feature>
<keyword evidence="5" id="KW-0997">Cell inner membrane</keyword>
<dbReference type="InterPro" id="IPR050980">
    <property type="entry name" value="2C_sensor_his_kinase"/>
</dbReference>
<dbReference type="CDD" id="cd00082">
    <property type="entry name" value="HisKA"/>
    <property type="match status" value="1"/>
</dbReference>
<dbReference type="Proteomes" id="UP000886687">
    <property type="component" value="Unassembled WGS sequence"/>
</dbReference>
<dbReference type="InterPro" id="IPR005467">
    <property type="entry name" value="His_kinase_dom"/>
</dbReference>
<dbReference type="Gene3D" id="1.10.287.130">
    <property type="match status" value="1"/>
</dbReference>
<organism evidence="18 19">
    <name type="scientific">Candidatus Thiodiazotropha lotti</name>
    <dbReference type="NCBI Taxonomy" id="2792787"/>
    <lineage>
        <taxon>Bacteria</taxon>
        <taxon>Pseudomonadati</taxon>
        <taxon>Pseudomonadota</taxon>
        <taxon>Gammaproteobacteria</taxon>
        <taxon>Chromatiales</taxon>
        <taxon>Sedimenticolaceae</taxon>
        <taxon>Candidatus Thiodiazotropha</taxon>
    </lineage>
</organism>
<comment type="catalytic activity">
    <reaction evidence="1">
        <text>ATP + protein L-histidine = ADP + protein N-phospho-L-histidine.</text>
        <dbReference type="EC" id="2.7.13.3"/>
    </reaction>
</comment>
<dbReference type="SMART" id="SM00387">
    <property type="entry name" value="HATPase_c"/>
    <property type="match status" value="1"/>
</dbReference>
<feature type="transmembrane region" description="Helical" evidence="15">
    <location>
        <begin position="12"/>
        <end position="31"/>
    </location>
</feature>
<dbReference type="InterPro" id="IPR036890">
    <property type="entry name" value="HATPase_C_sf"/>
</dbReference>
<evidence type="ECO:0000256" key="4">
    <source>
        <dbReference type="ARBA" id="ARBA00022475"/>
    </source>
</evidence>
<dbReference type="GO" id="GO:0005524">
    <property type="term" value="F:ATP binding"/>
    <property type="evidence" value="ECO:0007669"/>
    <property type="project" value="UniProtKB-KW"/>
</dbReference>
<dbReference type="InterPro" id="IPR003594">
    <property type="entry name" value="HATPase_dom"/>
</dbReference>
<gene>
    <name evidence="18" type="ORF">JAZ04_09675</name>
</gene>
<dbReference type="Pfam" id="PF00672">
    <property type="entry name" value="HAMP"/>
    <property type="match status" value="1"/>
</dbReference>
<keyword evidence="13" id="KW-0902">Two-component regulatory system</keyword>
<evidence type="ECO:0000256" key="12">
    <source>
        <dbReference type="ARBA" id="ARBA00022989"/>
    </source>
</evidence>
<evidence type="ECO:0000256" key="5">
    <source>
        <dbReference type="ARBA" id="ARBA00022519"/>
    </source>
</evidence>
<dbReference type="EMBL" id="JAEPDI010000005">
    <property type="protein sequence ID" value="MCG7939108.1"/>
    <property type="molecule type" value="Genomic_DNA"/>
</dbReference>
<dbReference type="GO" id="GO:0000155">
    <property type="term" value="F:phosphorelay sensor kinase activity"/>
    <property type="evidence" value="ECO:0007669"/>
    <property type="project" value="InterPro"/>
</dbReference>
<dbReference type="Gene3D" id="1.10.8.500">
    <property type="entry name" value="HAMP domain in histidine kinase"/>
    <property type="match status" value="1"/>
</dbReference>
<keyword evidence="9" id="KW-0547">Nucleotide-binding</keyword>
<dbReference type="SUPFAM" id="SSF55874">
    <property type="entry name" value="ATPase domain of HSP90 chaperone/DNA topoisomerase II/histidine kinase"/>
    <property type="match status" value="1"/>
</dbReference>
<keyword evidence="14 15" id="KW-0472">Membrane</keyword>
<dbReference type="SUPFAM" id="SSF47384">
    <property type="entry name" value="Homodimeric domain of signal transducing histidine kinase"/>
    <property type="match status" value="1"/>
</dbReference>
<dbReference type="CDD" id="cd06225">
    <property type="entry name" value="HAMP"/>
    <property type="match status" value="1"/>
</dbReference>
<dbReference type="SMART" id="SM00304">
    <property type="entry name" value="HAMP"/>
    <property type="match status" value="1"/>
</dbReference>
<dbReference type="EC" id="2.7.13.3" evidence="3"/>
<evidence type="ECO:0000259" key="16">
    <source>
        <dbReference type="PROSITE" id="PS50109"/>
    </source>
</evidence>
<dbReference type="Pfam" id="PF02518">
    <property type="entry name" value="HATPase_c"/>
    <property type="match status" value="1"/>
</dbReference>